<protein>
    <recommendedName>
        <fullName evidence="2">beta-fructofuranosidase</fullName>
        <ecNumber evidence="2">3.2.1.26</ecNumber>
    </recommendedName>
</protein>
<evidence type="ECO:0000256" key="2">
    <source>
        <dbReference type="ARBA" id="ARBA00012758"/>
    </source>
</evidence>
<dbReference type="InterPro" id="IPR051214">
    <property type="entry name" value="GH32_Enzymes"/>
</dbReference>
<evidence type="ECO:0000256" key="4">
    <source>
        <dbReference type="ARBA" id="ARBA00023295"/>
    </source>
</evidence>
<name>A0A815RWV9_9BILA</name>
<dbReference type="InterPro" id="IPR001362">
    <property type="entry name" value="Glyco_hydro_32"/>
</dbReference>
<accession>A0A815RWV9</accession>
<dbReference type="EMBL" id="CAJOBC010086570">
    <property type="protein sequence ID" value="CAF4345714.1"/>
    <property type="molecule type" value="Genomic_DNA"/>
</dbReference>
<dbReference type="EMBL" id="CAJNOK010014507">
    <property type="protein sequence ID" value="CAF1206278.1"/>
    <property type="molecule type" value="Genomic_DNA"/>
</dbReference>
<dbReference type="SMART" id="SM00640">
    <property type="entry name" value="Glyco_32"/>
    <property type="match status" value="1"/>
</dbReference>
<sequence>MIRVVNCNAIENQKLLSSSSDECSQDYAIETGSIIKKDGKYYAFYTGHNPNFPSSFVKTKERIMLSTSSSLEEKFSKDFNFQTIYAPVGEGFDEEDNFRDPFVYYDSFSKEYLLIISARTSRGVLIYYRSIDLYHWKYEGILYDGDSTVFYMMETADLFLIDRTYYLLFSDIDSKNVYYRKNRLDGNGFYGGKVILDNFGDHYIFGWINRYENNNDQGKDLAGTIPHTIKSYMDKSSQPIVKHSQWGIVENINGNNSSYYLSSLFDGEINNFLFEPIHLSRFKISLTISYKRSLKDFGLMIGACDGYNQFMSLRFLPS</sequence>
<dbReference type="EMBL" id="CAJNOQ010021091">
    <property type="protein sequence ID" value="CAF1480559.1"/>
    <property type="molecule type" value="Genomic_DNA"/>
</dbReference>
<dbReference type="EC" id="3.2.1.26" evidence="2"/>
<dbReference type="PANTHER" id="PTHR43101">
    <property type="entry name" value="BETA-FRUCTOSIDASE"/>
    <property type="match status" value="1"/>
</dbReference>
<dbReference type="InterPro" id="IPR013148">
    <property type="entry name" value="Glyco_hydro_32_N"/>
</dbReference>
<evidence type="ECO:0000313" key="9">
    <source>
        <dbReference type="EMBL" id="CAF4345714.1"/>
    </source>
</evidence>
<dbReference type="Gene3D" id="2.115.10.20">
    <property type="entry name" value="Glycosyl hydrolase domain, family 43"/>
    <property type="match status" value="1"/>
</dbReference>
<evidence type="ECO:0000313" key="10">
    <source>
        <dbReference type="Proteomes" id="UP000663829"/>
    </source>
</evidence>
<dbReference type="PANTHER" id="PTHR43101:SF1">
    <property type="entry name" value="BETA-FRUCTOSIDASE"/>
    <property type="match status" value="1"/>
</dbReference>
<proteinExistence type="inferred from homology"/>
<evidence type="ECO:0000313" key="7">
    <source>
        <dbReference type="EMBL" id="CAF1480559.1"/>
    </source>
</evidence>
<evidence type="ECO:0000313" key="8">
    <source>
        <dbReference type="EMBL" id="CAF4015628.1"/>
    </source>
</evidence>
<evidence type="ECO:0000256" key="1">
    <source>
        <dbReference type="ARBA" id="ARBA00009902"/>
    </source>
</evidence>
<dbReference type="Proteomes" id="UP000682733">
    <property type="component" value="Unassembled WGS sequence"/>
</dbReference>
<dbReference type="InterPro" id="IPR023296">
    <property type="entry name" value="Glyco_hydro_beta-prop_sf"/>
</dbReference>
<dbReference type="OrthoDB" id="202537at2759"/>
<feature type="domain" description="Glycosyl hydrolase family 32 N-terminal" evidence="5">
    <location>
        <begin position="26"/>
        <end position="215"/>
    </location>
</feature>
<dbReference type="GO" id="GO:0004564">
    <property type="term" value="F:beta-fructofuranosidase activity"/>
    <property type="evidence" value="ECO:0007669"/>
    <property type="project" value="UniProtKB-EC"/>
</dbReference>
<dbReference type="GO" id="GO:0005975">
    <property type="term" value="P:carbohydrate metabolic process"/>
    <property type="evidence" value="ECO:0007669"/>
    <property type="project" value="InterPro"/>
</dbReference>
<reference evidence="7" key="1">
    <citation type="submission" date="2021-02" db="EMBL/GenBank/DDBJ databases">
        <authorList>
            <person name="Nowell W R."/>
        </authorList>
    </citation>
    <scope>NUCLEOTIDE SEQUENCE</scope>
</reference>
<evidence type="ECO:0000259" key="5">
    <source>
        <dbReference type="Pfam" id="PF00251"/>
    </source>
</evidence>
<comment type="similarity">
    <text evidence="1">Belongs to the glycosyl hydrolase 32 family.</text>
</comment>
<keyword evidence="10" id="KW-1185">Reference proteome</keyword>
<dbReference type="EMBL" id="CAJOBA010036040">
    <property type="protein sequence ID" value="CAF4015628.1"/>
    <property type="molecule type" value="Genomic_DNA"/>
</dbReference>
<keyword evidence="3" id="KW-0378">Hydrolase</keyword>
<comment type="caution">
    <text evidence="7">The sequence shown here is derived from an EMBL/GenBank/DDBJ whole genome shotgun (WGS) entry which is preliminary data.</text>
</comment>
<gene>
    <name evidence="7" type="ORF">GPM918_LOCUS35821</name>
    <name evidence="6" type="ORF">OVA965_LOCUS24230</name>
    <name evidence="9" type="ORF">SRO942_LOCUS36546</name>
    <name evidence="8" type="ORF">TMI583_LOCUS24950</name>
</gene>
<dbReference type="Pfam" id="PF00251">
    <property type="entry name" value="Glyco_hydro_32N"/>
    <property type="match status" value="1"/>
</dbReference>
<dbReference type="SUPFAM" id="SSF75005">
    <property type="entry name" value="Arabinanase/levansucrase/invertase"/>
    <property type="match status" value="1"/>
</dbReference>
<dbReference type="AlphaFoldDB" id="A0A815RWV9"/>
<organism evidence="7 10">
    <name type="scientific">Didymodactylos carnosus</name>
    <dbReference type="NCBI Taxonomy" id="1234261"/>
    <lineage>
        <taxon>Eukaryota</taxon>
        <taxon>Metazoa</taxon>
        <taxon>Spiralia</taxon>
        <taxon>Gnathifera</taxon>
        <taxon>Rotifera</taxon>
        <taxon>Eurotatoria</taxon>
        <taxon>Bdelloidea</taxon>
        <taxon>Philodinida</taxon>
        <taxon>Philodinidae</taxon>
        <taxon>Didymodactylos</taxon>
    </lineage>
</organism>
<dbReference type="Proteomes" id="UP000663829">
    <property type="component" value="Unassembled WGS sequence"/>
</dbReference>
<dbReference type="Proteomes" id="UP000677228">
    <property type="component" value="Unassembled WGS sequence"/>
</dbReference>
<evidence type="ECO:0000256" key="3">
    <source>
        <dbReference type="ARBA" id="ARBA00022801"/>
    </source>
</evidence>
<evidence type="ECO:0000313" key="6">
    <source>
        <dbReference type="EMBL" id="CAF1206278.1"/>
    </source>
</evidence>
<dbReference type="Proteomes" id="UP000681722">
    <property type="component" value="Unassembled WGS sequence"/>
</dbReference>
<keyword evidence="4" id="KW-0326">Glycosidase</keyword>